<dbReference type="Pfam" id="PF19300">
    <property type="entry name" value="BPD_transp_1_N"/>
    <property type="match status" value="1"/>
</dbReference>
<sequence>MNSKFIKILEYVVTIVIILTLNFFIPRLMPGDPFVILSGDNGTEISAYSEEQIEKYKAYYGLDKPLSNQYLAYIQNLCKGNLGYSIYYNDTVKNIVKARFKWTFMLVISSIFISFVLGTLIGTLSAFNQNKGLDKILYGFFMTLSEIPGFLLGIVFLFILAGKLNLFPLSGAVTDFKDYSSLGDKFLDIIYHAALPIITLTISKLGEFYLVARSSAISVISKEYIKTAKGKGLGSKTVIFKHILRNSILPIITKMFLSLGSVVGGSILVENVFNYPGLGKLMKEAVCVRDYPLIQGIFLIVTFMVIFMNLISDMFYKKLDPRVR</sequence>
<feature type="transmembrane region" description="Helical" evidence="7">
    <location>
        <begin position="251"/>
        <end position="273"/>
    </location>
</feature>
<dbReference type="GO" id="GO:0005886">
    <property type="term" value="C:plasma membrane"/>
    <property type="evidence" value="ECO:0007669"/>
    <property type="project" value="UniProtKB-SubCell"/>
</dbReference>
<evidence type="ECO:0000313" key="9">
    <source>
        <dbReference type="EMBL" id="KIS23686.1"/>
    </source>
</evidence>
<comment type="subcellular location">
    <subcellularLocation>
        <location evidence="1 7">Cell membrane</location>
        <topology evidence="1 7">Multi-pass membrane protein</topology>
    </subcellularLocation>
</comment>
<evidence type="ECO:0000259" key="8">
    <source>
        <dbReference type="PROSITE" id="PS50928"/>
    </source>
</evidence>
<feature type="transmembrane region" description="Helical" evidence="7">
    <location>
        <begin position="136"/>
        <end position="161"/>
    </location>
</feature>
<keyword evidence="2 7" id="KW-0813">Transport</keyword>
<reference evidence="9 10" key="1">
    <citation type="submission" date="2014-06" db="EMBL/GenBank/DDBJ databases">
        <title>Genome characterization of distinct group I Clostridium botulinum lineages.</title>
        <authorList>
            <person name="Giordani F."/>
            <person name="Anselmo A."/>
            <person name="Fillo S."/>
            <person name="Palozzi A.M."/>
            <person name="Fortunato A."/>
            <person name="Gentile B."/>
            <person name="Ciammaruconi A."/>
            <person name="Anniballi F."/>
            <person name="De Medici D."/>
            <person name="Lista F."/>
        </authorList>
    </citation>
    <scope>NUCLEOTIDE SEQUENCE [LARGE SCALE GENOMIC DNA]</scope>
    <source>
        <strain evidence="9 10">B2 450</strain>
    </source>
</reference>
<feature type="transmembrane region" description="Helical" evidence="7">
    <location>
        <begin position="189"/>
        <end position="212"/>
    </location>
</feature>
<evidence type="ECO:0000313" key="10">
    <source>
        <dbReference type="Proteomes" id="UP000032250"/>
    </source>
</evidence>
<dbReference type="CDD" id="cd06261">
    <property type="entry name" value="TM_PBP2"/>
    <property type="match status" value="1"/>
</dbReference>
<dbReference type="PANTHER" id="PTHR43376:SF1">
    <property type="entry name" value="OLIGOPEPTIDE TRANSPORT SYSTEM PERMEASE PROTEIN"/>
    <property type="match status" value="1"/>
</dbReference>
<dbReference type="OrthoDB" id="9773221at2"/>
<dbReference type="InterPro" id="IPR035906">
    <property type="entry name" value="MetI-like_sf"/>
</dbReference>
<evidence type="ECO:0000256" key="7">
    <source>
        <dbReference type="RuleBase" id="RU363032"/>
    </source>
</evidence>
<comment type="caution">
    <text evidence="9">The sequence shown here is derived from an EMBL/GenBank/DDBJ whole genome shotgun (WGS) entry which is preliminary data.</text>
</comment>
<keyword evidence="6 7" id="KW-0472">Membrane</keyword>
<protein>
    <submittedName>
        <fullName evidence="9">ABC transporter permease</fullName>
    </submittedName>
</protein>
<dbReference type="Proteomes" id="UP000032250">
    <property type="component" value="Unassembled WGS sequence"/>
</dbReference>
<feature type="transmembrane region" description="Helical" evidence="7">
    <location>
        <begin position="293"/>
        <end position="316"/>
    </location>
</feature>
<dbReference type="HOGENOM" id="CLU_036879_1_0_9"/>
<organism evidence="9 10">
    <name type="scientific">Clostridium botulinum B2 450</name>
    <dbReference type="NCBI Taxonomy" id="1379739"/>
    <lineage>
        <taxon>Bacteria</taxon>
        <taxon>Bacillati</taxon>
        <taxon>Bacillota</taxon>
        <taxon>Clostridia</taxon>
        <taxon>Eubacteriales</taxon>
        <taxon>Clostridiaceae</taxon>
        <taxon>Clostridium</taxon>
    </lineage>
</organism>
<gene>
    <name evidence="9" type="ORF">N495_08795</name>
</gene>
<dbReference type="RefSeq" id="WP_003486132.1">
    <property type="nucleotide sequence ID" value="NZ_JXSU01000007.1"/>
</dbReference>
<dbReference type="Pfam" id="PF00528">
    <property type="entry name" value="BPD_transp_1"/>
    <property type="match status" value="1"/>
</dbReference>
<keyword evidence="5 7" id="KW-1133">Transmembrane helix</keyword>
<evidence type="ECO:0000256" key="6">
    <source>
        <dbReference type="ARBA" id="ARBA00023136"/>
    </source>
</evidence>
<dbReference type="PANTHER" id="PTHR43376">
    <property type="entry name" value="OLIGOPEPTIDE TRANSPORT SYSTEM PERMEASE PROTEIN"/>
    <property type="match status" value="1"/>
</dbReference>
<keyword evidence="3" id="KW-1003">Cell membrane</keyword>
<evidence type="ECO:0000256" key="5">
    <source>
        <dbReference type="ARBA" id="ARBA00022989"/>
    </source>
</evidence>
<dbReference type="PROSITE" id="PS50928">
    <property type="entry name" value="ABC_TM1"/>
    <property type="match status" value="1"/>
</dbReference>
<evidence type="ECO:0000256" key="4">
    <source>
        <dbReference type="ARBA" id="ARBA00022692"/>
    </source>
</evidence>
<evidence type="ECO:0000256" key="3">
    <source>
        <dbReference type="ARBA" id="ARBA00022475"/>
    </source>
</evidence>
<dbReference type="PATRIC" id="fig|1379739.3.peg.2112"/>
<evidence type="ECO:0000256" key="2">
    <source>
        <dbReference type="ARBA" id="ARBA00022448"/>
    </source>
</evidence>
<comment type="similarity">
    <text evidence="7">Belongs to the binding-protein-dependent transport system permease family.</text>
</comment>
<feature type="transmembrane region" description="Helical" evidence="7">
    <location>
        <begin position="7"/>
        <end position="25"/>
    </location>
</feature>
<dbReference type="Gene3D" id="1.10.3720.10">
    <property type="entry name" value="MetI-like"/>
    <property type="match status" value="1"/>
</dbReference>
<name>A0A0D1BXU9_CLOBO</name>
<feature type="domain" description="ABC transmembrane type-1" evidence="8">
    <location>
        <begin position="100"/>
        <end position="312"/>
    </location>
</feature>
<proteinExistence type="inferred from homology"/>
<accession>A0A0D1BXU9</accession>
<feature type="transmembrane region" description="Helical" evidence="7">
    <location>
        <begin position="102"/>
        <end position="124"/>
    </location>
</feature>
<dbReference type="GO" id="GO:0055085">
    <property type="term" value="P:transmembrane transport"/>
    <property type="evidence" value="ECO:0007669"/>
    <property type="project" value="InterPro"/>
</dbReference>
<evidence type="ECO:0000256" key="1">
    <source>
        <dbReference type="ARBA" id="ARBA00004651"/>
    </source>
</evidence>
<dbReference type="InterPro" id="IPR000515">
    <property type="entry name" value="MetI-like"/>
</dbReference>
<dbReference type="InterPro" id="IPR045621">
    <property type="entry name" value="BPD_transp_1_N"/>
</dbReference>
<dbReference type="AlphaFoldDB" id="A0A0D1BXU9"/>
<keyword evidence="4 7" id="KW-0812">Transmembrane</keyword>
<dbReference type="SUPFAM" id="SSF161098">
    <property type="entry name" value="MetI-like"/>
    <property type="match status" value="1"/>
</dbReference>
<dbReference type="EMBL" id="JXSU01000007">
    <property type="protein sequence ID" value="KIS23686.1"/>
    <property type="molecule type" value="Genomic_DNA"/>
</dbReference>